<reference evidence="1" key="2">
    <citation type="submission" date="2025-09" db="UniProtKB">
        <authorList>
            <consortium name="Ensembl"/>
        </authorList>
    </citation>
    <scope>IDENTIFICATION</scope>
</reference>
<evidence type="ECO:0000313" key="1">
    <source>
        <dbReference type="Ensembl" id="ENSOMEP00000027143.1"/>
    </source>
</evidence>
<proteinExistence type="predicted"/>
<dbReference type="PANTHER" id="PTHR40387:SF1">
    <property type="entry name" value="PROTEIN FAM240B"/>
    <property type="match status" value="1"/>
</dbReference>
<organism evidence="1 2">
    <name type="scientific">Oryzias melastigma</name>
    <name type="common">Marine medaka</name>
    <dbReference type="NCBI Taxonomy" id="30732"/>
    <lineage>
        <taxon>Eukaryota</taxon>
        <taxon>Metazoa</taxon>
        <taxon>Chordata</taxon>
        <taxon>Craniata</taxon>
        <taxon>Vertebrata</taxon>
        <taxon>Euteleostomi</taxon>
        <taxon>Actinopterygii</taxon>
        <taxon>Neopterygii</taxon>
        <taxon>Teleostei</taxon>
        <taxon>Neoteleostei</taxon>
        <taxon>Acanthomorphata</taxon>
        <taxon>Ovalentaria</taxon>
        <taxon>Atherinomorphae</taxon>
        <taxon>Beloniformes</taxon>
        <taxon>Adrianichthyidae</taxon>
        <taxon>Oryziinae</taxon>
        <taxon>Oryzias</taxon>
    </lineage>
</organism>
<name>A0A3B3DAK4_ORYME</name>
<dbReference type="Proteomes" id="UP000261560">
    <property type="component" value="Unplaced"/>
</dbReference>
<evidence type="ECO:0008006" key="3">
    <source>
        <dbReference type="Google" id="ProtNLM"/>
    </source>
</evidence>
<dbReference type="AlphaFoldDB" id="A0A3B3DAK4"/>
<reference evidence="1" key="1">
    <citation type="submission" date="2025-08" db="UniProtKB">
        <authorList>
            <consortium name="Ensembl"/>
        </authorList>
    </citation>
    <scope>IDENTIFICATION</scope>
</reference>
<accession>A0A3B3DAK4</accession>
<dbReference type="InterPro" id="IPR040261">
    <property type="entry name" value="FAM240"/>
</dbReference>
<dbReference type="PANTHER" id="PTHR40387">
    <property type="entry name" value="PROTEIN FAM240B"/>
    <property type="match status" value="1"/>
</dbReference>
<dbReference type="OMA" id="FWENRIS"/>
<dbReference type="GeneTree" id="ENSGT00940000176961"/>
<evidence type="ECO:0000313" key="2">
    <source>
        <dbReference type="Proteomes" id="UP000261560"/>
    </source>
</evidence>
<protein>
    <recommendedName>
        <fullName evidence="3">F240B protein</fullName>
    </recommendedName>
</protein>
<sequence>MNLALVHDRQHIKSFWESKINSECRDVEKEQQRMNKSALQLRQEWLVRLENRTKHLKNL</sequence>
<dbReference type="Ensembl" id="ENSOMET00000002711.1">
    <property type="protein sequence ID" value="ENSOMEP00000027143.1"/>
    <property type="gene ID" value="ENSOMEG00000009423.1"/>
</dbReference>
<dbReference type="PaxDb" id="30732-ENSOMEP00000027143"/>
<keyword evidence="2" id="KW-1185">Reference proteome</keyword>